<dbReference type="AlphaFoldDB" id="A0A381VJU7"/>
<reference evidence="1" key="1">
    <citation type="submission" date="2018-05" db="EMBL/GenBank/DDBJ databases">
        <authorList>
            <person name="Lanie J.A."/>
            <person name="Ng W.-L."/>
            <person name="Kazmierczak K.M."/>
            <person name="Andrzejewski T.M."/>
            <person name="Davidsen T.M."/>
            <person name="Wayne K.J."/>
            <person name="Tettelin H."/>
            <person name="Glass J.I."/>
            <person name="Rusch D."/>
            <person name="Podicherti R."/>
            <person name="Tsui H.-C.T."/>
            <person name="Winkler M.E."/>
        </authorList>
    </citation>
    <scope>NUCLEOTIDE SEQUENCE</scope>
</reference>
<name>A0A381VJU7_9ZZZZ</name>
<protein>
    <submittedName>
        <fullName evidence="1">Uncharacterized protein</fullName>
    </submittedName>
</protein>
<evidence type="ECO:0000313" key="1">
    <source>
        <dbReference type="EMBL" id="SVA40609.1"/>
    </source>
</evidence>
<sequence length="282" mass="33288">MIDNFEYTYLPKGKVIICACDQVYFEIFFYKLYTSFTKNISEFNQLHIHLINPDINLINSIKKGNTKSNVSFSWEGEAQISLIKKIKTNINDWEKILPIKIKKLLLAHSFSGLPYVQFLYHLALSLGIPWRFLISKNYIKKSFSKTYYASRRFALPKKLLTKTTHILFIDIDSEFKKDFNISFSEGFSVQAIKRKELGWSNFYAGLVFVRMDEVGKSFIENMYKMINDSLHKNIFYWGIDQSCLDMCYEKNLLDSFDKNYMDFTQDSDASFISYKGHKKWNQ</sequence>
<accession>A0A381VJU7</accession>
<proteinExistence type="predicted"/>
<dbReference type="EMBL" id="UINC01009040">
    <property type="protein sequence ID" value="SVA40609.1"/>
    <property type="molecule type" value="Genomic_DNA"/>
</dbReference>
<organism evidence="1">
    <name type="scientific">marine metagenome</name>
    <dbReference type="NCBI Taxonomy" id="408172"/>
    <lineage>
        <taxon>unclassified sequences</taxon>
        <taxon>metagenomes</taxon>
        <taxon>ecological metagenomes</taxon>
    </lineage>
</organism>
<gene>
    <name evidence="1" type="ORF">METZ01_LOCUS93463</name>
</gene>